<feature type="region of interest" description="Disordered" evidence="8">
    <location>
        <begin position="1"/>
        <end position="24"/>
    </location>
</feature>
<keyword evidence="4 9" id="KW-0812">Transmembrane</keyword>
<organism evidence="10">
    <name type="scientific">hydrothermal vent metagenome</name>
    <dbReference type="NCBI Taxonomy" id="652676"/>
    <lineage>
        <taxon>unclassified sequences</taxon>
        <taxon>metagenomes</taxon>
        <taxon>ecological metagenomes</taxon>
    </lineage>
</organism>
<dbReference type="PANTHER" id="PTHR35091">
    <property type="entry name" value="FLAGELLAR PROTEIN FLIL"/>
    <property type="match status" value="1"/>
</dbReference>
<evidence type="ECO:0000256" key="3">
    <source>
        <dbReference type="ARBA" id="ARBA00022500"/>
    </source>
</evidence>
<keyword evidence="6 9" id="KW-1133">Transmembrane helix</keyword>
<dbReference type="PANTHER" id="PTHR35091:SF2">
    <property type="entry name" value="FLAGELLAR PROTEIN FLIL"/>
    <property type="match status" value="1"/>
</dbReference>
<dbReference type="GO" id="GO:0005886">
    <property type="term" value="C:plasma membrane"/>
    <property type="evidence" value="ECO:0007669"/>
    <property type="project" value="UniProtKB-SubCell"/>
</dbReference>
<dbReference type="InterPro" id="IPR005503">
    <property type="entry name" value="FliL"/>
</dbReference>
<keyword evidence="3" id="KW-0145">Chemotaxis</keyword>
<sequence length="176" mass="18454">MAEEEVIEEVEDAGAAPSGGGGGGGGGKMKIIIIALLVLIIAGGAAAYFLLLKGDGTEGAKPADEVAVEDTAQNDSSLGVTHELDPFIVNLAGDANRYLKVVVVLQLSTEGVAEEIKNRGPQIKDSVITVLSSKTPEEILTVQGKYDLKMELIKRVNAIVSTGVVRDLFFTEFVVQ</sequence>
<evidence type="ECO:0000313" key="10">
    <source>
        <dbReference type="EMBL" id="VAX18262.1"/>
    </source>
</evidence>
<evidence type="ECO:0000256" key="5">
    <source>
        <dbReference type="ARBA" id="ARBA00022779"/>
    </source>
</evidence>
<evidence type="ECO:0000256" key="8">
    <source>
        <dbReference type="SAM" id="MobiDB-lite"/>
    </source>
</evidence>
<feature type="compositionally biased region" description="Acidic residues" evidence="8">
    <location>
        <begin position="1"/>
        <end position="12"/>
    </location>
</feature>
<keyword evidence="2" id="KW-1003">Cell membrane</keyword>
<evidence type="ECO:0000256" key="2">
    <source>
        <dbReference type="ARBA" id="ARBA00022475"/>
    </source>
</evidence>
<evidence type="ECO:0000256" key="7">
    <source>
        <dbReference type="ARBA" id="ARBA00023136"/>
    </source>
</evidence>
<gene>
    <name evidence="10" type="ORF">MNBD_NITROSPINAE01-1521</name>
</gene>
<keyword evidence="10" id="KW-0966">Cell projection</keyword>
<protein>
    <submittedName>
        <fullName evidence="10">Flagellar biosynthesis protein FliL</fullName>
    </submittedName>
</protein>
<evidence type="ECO:0000256" key="4">
    <source>
        <dbReference type="ARBA" id="ARBA00022692"/>
    </source>
</evidence>
<keyword evidence="7 9" id="KW-0472">Membrane</keyword>
<keyword evidence="5" id="KW-0283">Flagellar rotation</keyword>
<keyword evidence="10" id="KW-0969">Cilium</keyword>
<reference evidence="10" key="1">
    <citation type="submission" date="2018-06" db="EMBL/GenBank/DDBJ databases">
        <authorList>
            <person name="Zhirakovskaya E."/>
        </authorList>
    </citation>
    <scope>NUCLEOTIDE SEQUENCE</scope>
</reference>
<dbReference type="AlphaFoldDB" id="A0A3B1BQQ4"/>
<accession>A0A3B1BQQ4</accession>
<evidence type="ECO:0000256" key="1">
    <source>
        <dbReference type="ARBA" id="ARBA00004162"/>
    </source>
</evidence>
<feature type="transmembrane region" description="Helical" evidence="9">
    <location>
        <begin position="31"/>
        <end position="51"/>
    </location>
</feature>
<dbReference type="Pfam" id="PF03748">
    <property type="entry name" value="FliL"/>
    <property type="match status" value="1"/>
</dbReference>
<dbReference type="GO" id="GO:0006935">
    <property type="term" value="P:chemotaxis"/>
    <property type="evidence" value="ECO:0007669"/>
    <property type="project" value="UniProtKB-KW"/>
</dbReference>
<name>A0A3B1BQQ4_9ZZZZ</name>
<dbReference type="EMBL" id="UOGC01000067">
    <property type="protein sequence ID" value="VAX18262.1"/>
    <property type="molecule type" value="Genomic_DNA"/>
</dbReference>
<dbReference type="GO" id="GO:0071978">
    <property type="term" value="P:bacterial-type flagellum-dependent swarming motility"/>
    <property type="evidence" value="ECO:0007669"/>
    <property type="project" value="TreeGrafter"/>
</dbReference>
<proteinExistence type="predicted"/>
<evidence type="ECO:0000256" key="9">
    <source>
        <dbReference type="SAM" id="Phobius"/>
    </source>
</evidence>
<comment type="subcellular location">
    <subcellularLocation>
        <location evidence="1">Cell membrane</location>
        <topology evidence="1">Single-pass membrane protein</topology>
    </subcellularLocation>
</comment>
<keyword evidence="10" id="KW-0282">Flagellum</keyword>
<evidence type="ECO:0000256" key="6">
    <source>
        <dbReference type="ARBA" id="ARBA00022989"/>
    </source>
</evidence>
<dbReference type="GO" id="GO:0009425">
    <property type="term" value="C:bacterial-type flagellum basal body"/>
    <property type="evidence" value="ECO:0007669"/>
    <property type="project" value="InterPro"/>
</dbReference>